<evidence type="ECO:0000313" key="2">
    <source>
        <dbReference type="Proteomes" id="UP000005239"/>
    </source>
</evidence>
<dbReference type="AlphaFoldDB" id="A0A2A6BQE2"/>
<accession>A0A2A6BQE2</accession>
<dbReference type="Proteomes" id="UP000005239">
    <property type="component" value="Unassembled WGS sequence"/>
</dbReference>
<accession>A0A8R1Y5P4</accession>
<keyword evidence="2" id="KW-1185">Reference proteome</keyword>
<name>A0A2A6BQE2_PRIPA</name>
<protein>
    <submittedName>
        <fullName evidence="1">Uncharacterized protein</fullName>
    </submittedName>
</protein>
<proteinExistence type="predicted"/>
<sequence>MDGRLLWVFFYLGILSLVNGNCMIKNQPFCPRTRYEPDTCTGPAKPRCSFRCQYSSQNSTQAVDKEYVVCDTSATKCGPRHLKEYDEYGGIGSLCKLDVCPPTADASCLHNMICSTEGPNLTARASLHYIAAYLQGSIMQVEDFSLYRYSIYDNFTDEKLSPVTFARMRVNASRSTIFNPRAPVDRTFFTHLRQMFLILGCIAIGSSFVYHPINSFVEKVIKRRNRKGIEKRDHKIRTSSEMSATEGDKVEDHLKDDHLLYNWSCPQPLLTPIECYPTLFSFDSAAVNIFLQRPVRCNQSKDFLVLSA</sequence>
<evidence type="ECO:0000313" key="1">
    <source>
        <dbReference type="EnsemblMetazoa" id="PPA02384.1"/>
    </source>
</evidence>
<dbReference type="EnsemblMetazoa" id="PPA02384.1">
    <property type="protein sequence ID" value="PPA02384.1"/>
    <property type="gene ID" value="WBGene00091938"/>
</dbReference>
<gene>
    <name evidence="1" type="primary">WBGene00091938</name>
</gene>
<reference evidence="2" key="1">
    <citation type="journal article" date="2008" name="Nat. Genet.">
        <title>The Pristionchus pacificus genome provides a unique perspective on nematode lifestyle and parasitism.</title>
        <authorList>
            <person name="Dieterich C."/>
            <person name="Clifton S.W."/>
            <person name="Schuster L.N."/>
            <person name="Chinwalla A."/>
            <person name="Delehaunty K."/>
            <person name="Dinkelacker I."/>
            <person name="Fulton L."/>
            <person name="Fulton R."/>
            <person name="Godfrey J."/>
            <person name="Minx P."/>
            <person name="Mitreva M."/>
            <person name="Roeseler W."/>
            <person name="Tian H."/>
            <person name="Witte H."/>
            <person name="Yang S.P."/>
            <person name="Wilson R.K."/>
            <person name="Sommer R.J."/>
        </authorList>
    </citation>
    <scope>NUCLEOTIDE SEQUENCE [LARGE SCALE GENOMIC DNA]</scope>
    <source>
        <strain evidence="2">PS312</strain>
    </source>
</reference>
<organism evidence="1 2">
    <name type="scientific">Pristionchus pacificus</name>
    <name type="common">Parasitic nematode worm</name>
    <dbReference type="NCBI Taxonomy" id="54126"/>
    <lineage>
        <taxon>Eukaryota</taxon>
        <taxon>Metazoa</taxon>
        <taxon>Ecdysozoa</taxon>
        <taxon>Nematoda</taxon>
        <taxon>Chromadorea</taxon>
        <taxon>Rhabditida</taxon>
        <taxon>Rhabditina</taxon>
        <taxon>Diplogasteromorpha</taxon>
        <taxon>Diplogasteroidea</taxon>
        <taxon>Neodiplogasteridae</taxon>
        <taxon>Pristionchus</taxon>
    </lineage>
</organism>
<reference evidence="1" key="2">
    <citation type="submission" date="2022-06" db="UniProtKB">
        <authorList>
            <consortium name="EnsemblMetazoa"/>
        </authorList>
    </citation>
    <scope>IDENTIFICATION</scope>
    <source>
        <strain evidence="1">PS312</strain>
    </source>
</reference>